<dbReference type="AlphaFoldDB" id="A0A8T1DSY8"/>
<feature type="compositionally biased region" description="Acidic residues" evidence="1">
    <location>
        <begin position="224"/>
        <end position="233"/>
    </location>
</feature>
<dbReference type="Proteomes" id="UP000736787">
    <property type="component" value="Unassembled WGS sequence"/>
</dbReference>
<feature type="region of interest" description="Disordered" evidence="1">
    <location>
        <begin position="224"/>
        <end position="258"/>
    </location>
</feature>
<sequence length="283" mass="31372">MPTATLYALLTPATLDTASYVYVKTPSEVQQGRYNVEHVASGRWSDLGLHDTARSRELRVVSEEEAISGIGTYVGSALCVARVSHGQLKVWDYDMVVGYTWTNAAQSCVLQVTFADSTVWRRWAAGLGPGNLRTSIMHTPTELGWPLAGAHPPSSGKWEWLLWMRDKLFRLKPEWEAARPTCVAVLNSLFVAVPEGTIVETSRHGNSSAEVDRLEQLYDSADDLGEELEESGETPESKRTKRGREETGDPPSAKGESRLLALRKRLEDDPPVVRDIDQFMALS</sequence>
<reference evidence="2" key="1">
    <citation type="submission" date="2018-10" db="EMBL/GenBank/DDBJ databases">
        <title>Effector identification in a new, highly contiguous assembly of the strawberry crown rot pathogen Phytophthora cactorum.</title>
        <authorList>
            <person name="Armitage A.D."/>
            <person name="Nellist C.F."/>
            <person name="Bates H."/>
            <person name="Vickerstaff R.J."/>
            <person name="Harrison R.J."/>
        </authorList>
    </citation>
    <scope>NUCLEOTIDE SEQUENCE</scope>
    <source>
        <strain evidence="2">4040</strain>
    </source>
</reference>
<evidence type="ECO:0000313" key="2">
    <source>
        <dbReference type="EMBL" id="KAG2942671.1"/>
    </source>
</evidence>
<evidence type="ECO:0000313" key="3">
    <source>
        <dbReference type="Proteomes" id="UP000736787"/>
    </source>
</evidence>
<proteinExistence type="predicted"/>
<comment type="caution">
    <text evidence="2">The sequence shown here is derived from an EMBL/GenBank/DDBJ whole genome shotgun (WGS) entry which is preliminary data.</text>
</comment>
<gene>
    <name evidence="2" type="ORF">PC117_g9697</name>
</gene>
<evidence type="ECO:0000256" key="1">
    <source>
        <dbReference type="SAM" id="MobiDB-lite"/>
    </source>
</evidence>
<dbReference type="EMBL" id="RCMK01000226">
    <property type="protein sequence ID" value="KAG2942671.1"/>
    <property type="molecule type" value="Genomic_DNA"/>
</dbReference>
<name>A0A8T1DSY8_9STRA</name>
<feature type="compositionally biased region" description="Basic and acidic residues" evidence="1">
    <location>
        <begin position="235"/>
        <end position="247"/>
    </location>
</feature>
<accession>A0A8T1DSY8</accession>
<protein>
    <submittedName>
        <fullName evidence="2">Uncharacterized protein</fullName>
    </submittedName>
</protein>
<dbReference type="VEuPathDB" id="FungiDB:PC110_g1442"/>
<organism evidence="2 3">
    <name type="scientific">Phytophthora cactorum</name>
    <dbReference type="NCBI Taxonomy" id="29920"/>
    <lineage>
        <taxon>Eukaryota</taxon>
        <taxon>Sar</taxon>
        <taxon>Stramenopiles</taxon>
        <taxon>Oomycota</taxon>
        <taxon>Peronosporomycetes</taxon>
        <taxon>Peronosporales</taxon>
        <taxon>Peronosporaceae</taxon>
        <taxon>Phytophthora</taxon>
    </lineage>
</organism>